<gene>
    <name evidence="1" type="ORF">SNOG_09356</name>
</gene>
<dbReference type="GeneID" id="5976552"/>
<dbReference type="AlphaFoldDB" id="Q0UFV8"/>
<dbReference type="Proteomes" id="UP000001055">
    <property type="component" value="Unassembled WGS sequence"/>
</dbReference>
<dbReference type="RefSeq" id="XP_001799651.1">
    <property type="nucleotide sequence ID" value="XM_001799599.1"/>
</dbReference>
<reference evidence="2" key="1">
    <citation type="journal article" date="2007" name="Plant Cell">
        <title>Dothideomycete-plant interactions illuminated by genome sequencing and EST analysis of the wheat pathogen Stagonospora nodorum.</title>
        <authorList>
            <person name="Hane J.K."/>
            <person name="Lowe R.G."/>
            <person name="Solomon P.S."/>
            <person name="Tan K.C."/>
            <person name="Schoch C.L."/>
            <person name="Spatafora J.W."/>
            <person name="Crous P.W."/>
            <person name="Kodira C."/>
            <person name="Birren B.W."/>
            <person name="Galagan J.E."/>
            <person name="Torriani S.F."/>
            <person name="McDonald B.A."/>
            <person name="Oliver R.P."/>
        </authorList>
    </citation>
    <scope>NUCLEOTIDE SEQUENCE [LARGE SCALE GENOMIC DNA]</scope>
    <source>
        <strain evidence="2">SN15 / ATCC MYA-4574 / FGSC 10173</strain>
    </source>
</reference>
<evidence type="ECO:0000313" key="1">
    <source>
        <dbReference type="EMBL" id="EAT83548.1"/>
    </source>
</evidence>
<organism evidence="1 2">
    <name type="scientific">Phaeosphaeria nodorum (strain SN15 / ATCC MYA-4574 / FGSC 10173)</name>
    <name type="common">Glume blotch fungus</name>
    <name type="synonym">Parastagonospora nodorum</name>
    <dbReference type="NCBI Taxonomy" id="321614"/>
    <lineage>
        <taxon>Eukaryota</taxon>
        <taxon>Fungi</taxon>
        <taxon>Dikarya</taxon>
        <taxon>Ascomycota</taxon>
        <taxon>Pezizomycotina</taxon>
        <taxon>Dothideomycetes</taxon>
        <taxon>Pleosporomycetidae</taxon>
        <taxon>Pleosporales</taxon>
        <taxon>Pleosporineae</taxon>
        <taxon>Phaeosphaeriaceae</taxon>
        <taxon>Parastagonospora</taxon>
    </lineage>
</organism>
<accession>Q0UFV8</accession>
<dbReference type="EMBL" id="CH445338">
    <property type="protein sequence ID" value="EAT83548.1"/>
    <property type="molecule type" value="Genomic_DNA"/>
</dbReference>
<dbReference type="InParanoid" id="Q0UFV8"/>
<proteinExistence type="predicted"/>
<dbReference type="KEGG" id="pno:SNOG_09356"/>
<evidence type="ECO:0000313" key="2">
    <source>
        <dbReference type="Proteomes" id="UP000001055"/>
    </source>
</evidence>
<name>Q0UFV8_PHANO</name>
<protein>
    <submittedName>
        <fullName evidence="1">Uncharacterized protein</fullName>
    </submittedName>
</protein>
<sequence length="40" mass="4810">MSWFCGQNWCTSAISYLPQFQVMRHAHQMRISERWGNHAI</sequence>